<feature type="region of interest" description="Disordered" evidence="1">
    <location>
        <begin position="37"/>
        <end position="60"/>
    </location>
</feature>
<dbReference type="EMBL" id="FQNC01000015">
    <property type="protein sequence ID" value="SGY17794.1"/>
    <property type="molecule type" value="Genomic_DNA"/>
</dbReference>
<evidence type="ECO:0000256" key="1">
    <source>
        <dbReference type="SAM" id="MobiDB-lite"/>
    </source>
</evidence>
<reference evidence="2 3" key="1">
    <citation type="submission" date="2016-11" db="EMBL/GenBank/DDBJ databases">
        <authorList>
            <person name="Jaros S."/>
            <person name="Januszkiewicz K."/>
            <person name="Wedrychowicz H."/>
        </authorList>
    </citation>
    <scope>NUCLEOTIDE SEQUENCE [LARGE SCALE GENOMIC DNA]</scope>
</reference>
<name>A0A2X0MEQ2_9BASI</name>
<proteinExistence type="predicted"/>
<accession>A0A2X0MEQ2</accession>
<feature type="compositionally biased region" description="Basic residues" evidence="1">
    <location>
        <begin position="37"/>
        <end position="54"/>
    </location>
</feature>
<sequence>MFFGDFILEPCSRTGLVVLPLHQFEEALSRSTVEKMCRRHRHESGHDHARRGSRHVGNPT</sequence>
<dbReference type="Proteomes" id="UP000249464">
    <property type="component" value="Unassembled WGS sequence"/>
</dbReference>
<dbReference type="AlphaFoldDB" id="A0A2X0MEQ2"/>
<evidence type="ECO:0000313" key="2">
    <source>
        <dbReference type="EMBL" id="SGY17794.1"/>
    </source>
</evidence>
<protein>
    <submittedName>
        <fullName evidence="2">BQ5605_C015g07892 protein</fullName>
    </submittedName>
</protein>
<gene>
    <name evidence="2" type="primary">BQ5605_C015g07892</name>
    <name evidence="2" type="ORF">BQ5605_C015G07892</name>
</gene>
<keyword evidence="3" id="KW-1185">Reference proteome</keyword>
<evidence type="ECO:0000313" key="3">
    <source>
        <dbReference type="Proteomes" id="UP000249464"/>
    </source>
</evidence>
<organism evidence="2 3">
    <name type="scientific">Microbotryum silenes-dioicae</name>
    <dbReference type="NCBI Taxonomy" id="796604"/>
    <lineage>
        <taxon>Eukaryota</taxon>
        <taxon>Fungi</taxon>
        <taxon>Dikarya</taxon>
        <taxon>Basidiomycota</taxon>
        <taxon>Pucciniomycotina</taxon>
        <taxon>Microbotryomycetes</taxon>
        <taxon>Microbotryales</taxon>
        <taxon>Microbotryaceae</taxon>
        <taxon>Microbotryum</taxon>
    </lineage>
</organism>